<dbReference type="Pfam" id="PF14329">
    <property type="entry name" value="DUF4386"/>
    <property type="match status" value="2"/>
</dbReference>
<keyword evidence="1" id="KW-0472">Membrane</keyword>
<feature type="transmembrane region" description="Helical" evidence="1">
    <location>
        <begin position="146"/>
        <end position="165"/>
    </location>
</feature>
<proteinExistence type="predicted"/>
<keyword evidence="1" id="KW-0812">Transmembrane</keyword>
<protein>
    <submittedName>
        <fullName evidence="2">DUF4386 domain-containing protein</fullName>
    </submittedName>
</protein>
<feature type="transmembrane region" description="Helical" evidence="1">
    <location>
        <begin position="119"/>
        <end position="140"/>
    </location>
</feature>
<evidence type="ECO:0000256" key="1">
    <source>
        <dbReference type="SAM" id="Phobius"/>
    </source>
</evidence>
<organism evidence="2 3">
    <name type="scientific">Lentzea indica</name>
    <dbReference type="NCBI Taxonomy" id="2604800"/>
    <lineage>
        <taxon>Bacteria</taxon>
        <taxon>Bacillati</taxon>
        <taxon>Actinomycetota</taxon>
        <taxon>Actinomycetes</taxon>
        <taxon>Pseudonocardiales</taxon>
        <taxon>Pseudonocardiaceae</taxon>
        <taxon>Lentzea</taxon>
    </lineage>
</organism>
<evidence type="ECO:0000313" key="2">
    <source>
        <dbReference type="EMBL" id="NKE61697.1"/>
    </source>
</evidence>
<accession>A0ABX1FRV3</accession>
<comment type="caution">
    <text evidence="2">The sequence shown here is derived from an EMBL/GenBank/DDBJ whole genome shotgun (WGS) entry which is preliminary data.</text>
</comment>
<keyword evidence="3" id="KW-1185">Reference proteome</keyword>
<gene>
    <name evidence="2" type="ORF">FXN61_35040</name>
</gene>
<sequence length="175" mass="18553">MTARVVGSLFITATAAGVVSAATQGTTRGLMVFLMAVAIAFIAPTLFPILKQHGEGLAMGYVVARTLEVVFLMSAVAPLANLQIDELWGHTSAIYFCVSVVLLNSLLFRSKLVPRWISVWALIAVVPYLAGAVLVLLDVLSQTQAGALFVPLAINEMVLAVWLLAKGIRTSSGRA</sequence>
<dbReference type="InterPro" id="IPR025495">
    <property type="entry name" value="DUF4386"/>
</dbReference>
<keyword evidence="1" id="KW-1133">Transmembrane helix</keyword>
<dbReference type="EMBL" id="VSRL01000191">
    <property type="protein sequence ID" value="NKE61697.1"/>
    <property type="molecule type" value="Genomic_DNA"/>
</dbReference>
<name>A0ABX1FRV3_9PSEU</name>
<dbReference type="RefSeq" id="WP_167978340.1">
    <property type="nucleotide sequence ID" value="NZ_VSRL01000191.1"/>
</dbReference>
<evidence type="ECO:0000313" key="3">
    <source>
        <dbReference type="Proteomes" id="UP001515943"/>
    </source>
</evidence>
<reference evidence="2 3" key="1">
    <citation type="submission" date="2019-08" db="EMBL/GenBank/DDBJ databases">
        <title>Lentzea from Indian Himalayas.</title>
        <authorList>
            <person name="Mandal S."/>
            <person name="Mallick Gupta A."/>
            <person name="Maiti P.K."/>
            <person name="Sarkar J."/>
            <person name="Mandal S."/>
        </authorList>
    </citation>
    <scope>NUCLEOTIDE SEQUENCE [LARGE SCALE GENOMIC DNA]</scope>
    <source>
        <strain evidence="2 3">PSKA42</strain>
    </source>
</reference>
<feature type="transmembrane region" description="Helical" evidence="1">
    <location>
        <begin position="31"/>
        <end position="50"/>
    </location>
</feature>
<dbReference type="Proteomes" id="UP001515943">
    <property type="component" value="Unassembled WGS sequence"/>
</dbReference>
<feature type="transmembrane region" description="Helical" evidence="1">
    <location>
        <begin position="62"/>
        <end position="81"/>
    </location>
</feature>
<feature type="transmembrane region" description="Helical" evidence="1">
    <location>
        <begin position="87"/>
        <end position="107"/>
    </location>
</feature>